<comment type="pathway">
    <text evidence="3 12">Glycolipid biosynthesis; lipid IV(A) biosynthesis; lipid IV(A) from (3R)-3-hydroxytetradecanoyl-[acyl-carrier-protein] and UDP-N-acetyl-alpha-D-glucosamine: step 2/6.</text>
</comment>
<comment type="cofactor">
    <cofactor evidence="1 12">
        <name>Zn(2+)</name>
        <dbReference type="ChEBI" id="CHEBI:29105"/>
    </cofactor>
</comment>
<evidence type="ECO:0000256" key="11">
    <source>
        <dbReference type="ARBA" id="ARBA00024535"/>
    </source>
</evidence>
<evidence type="ECO:0000256" key="8">
    <source>
        <dbReference type="ARBA" id="ARBA00022801"/>
    </source>
</evidence>
<dbReference type="InterPro" id="IPR015870">
    <property type="entry name" value="UDP-acyl_N-AcGlcN_deAcase_N"/>
</dbReference>
<dbReference type="OrthoDB" id="9802746at2"/>
<keyword evidence="6 12" id="KW-0441">Lipid A biosynthesis</keyword>
<feature type="binding site" evidence="12">
    <location>
        <position position="80"/>
    </location>
    <ligand>
        <name>Zn(2+)</name>
        <dbReference type="ChEBI" id="CHEBI:29105"/>
    </ligand>
</feature>
<evidence type="ECO:0000313" key="13">
    <source>
        <dbReference type="EMBL" id="OYQ32389.1"/>
    </source>
</evidence>
<protein>
    <recommendedName>
        <fullName evidence="4 12">UDP-3-O-acyl-N-acetylglucosamine deacetylase</fullName>
        <shortName evidence="12">UDP-3-O-acyl-GlcNAc deacetylase</shortName>
        <ecNumber evidence="4 12">3.5.1.108</ecNumber>
    </recommendedName>
    <alternativeName>
        <fullName evidence="12">UDP-3-O-[R-3-hydroxymyristoyl]-N-acetylglucosamine deacetylase</fullName>
    </alternativeName>
</protein>
<keyword evidence="7 12" id="KW-0479">Metal-binding</keyword>
<dbReference type="Pfam" id="PF03331">
    <property type="entry name" value="LpxC"/>
    <property type="match status" value="1"/>
</dbReference>
<dbReference type="AlphaFoldDB" id="A0A255YT77"/>
<dbReference type="GO" id="GO:0046872">
    <property type="term" value="F:metal ion binding"/>
    <property type="evidence" value="ECO:0007669"/>
    <property type="project" value="UniProtKB-KW"/>
</dbReference>
<dbReference type="Proteomes" id="UP000216998">
    <property type="component" value="Unassembled WGS sequence"/>
</dbReference>
<comment type="similarity">
    <text evidence="12">Belongs to the LpxC family.</text>
</comment>
<sequence length="297" mass="32647">MSWQQTLKSTINCAGIGLHSGRRVRMTLRPAPVDHGISFVRTDVPADRAVIPARWDLVADTRLCTLLKNEHGTTIGTIEHLMAALRGLNIDNVVVEVDAPELPIMDGSAAPFVFLIECAGIQQQDQPRRVIRVLREVRVQDGDKLVSLSPAPVSSFRAEIVYENTALIRRQEGFLRLTDNAFKTEVADCRTFGFAHEVEAMRHAGLGLGGSLDNAVVIDGDHVLNPGGLRHTDEFIRHKILDAVGDLYLAGGAILGHYQGLRPGHAMNNALLRALFADNTAWRREDAEMWDNRAAVA</sequence>
<dbReference type="EC" id="3.5.1.108" evidence="4 12"/>
<feature type="active site" description="Proton donor" evidence="12">
    <location>
        <position position="265"/>
    </location>
</feature>
<proteinExistence type="inferred from homology"/>
<evidence type="ECO:0000256" key="9">
    <source>
        <dbReference type="ARBA" id="ARBA00022833"/>
    </source>
</evidence>
<dbReference type="Gene3D" id="3.30.230.20">
    <property type="entry name" value="lpxc deacetylase, domain 1"/>
    <property type="match status" value="1"/>
</dbReference>
<evidence type="ECO:0000256" key="2">
    <source>
        <dbReference type="ARBA" id="ARBA00002923"/>
    </source>
</evidence>
<evidence type="ECO:0000256" key="7">
    <source>
        <dbReference type="ARBA" id="ARBA00022723"/>
    </source>
</evidence>
<dbReference type="GO" id="GO:0009245">
    <property type="term" value="P:lipid A biosynthetic process"/>
    <property type="evidence" value="ECO:0007669"/>
    <property type="project" value="UniProtKB-UniRule"/>
</dbReference>
<comment type="catalytic activity">
    <reaction evidence="11 12">
        <text>a UDP-3-O-[(3R)-3-hydroxyacyl]-N-acetyl-alpha-D-glucosamine + H2O = a UDP-3-O-[(3R)-3-hydroxyacyl]-alpha-D-glucosamine + acetate</text>
        <dbReference type="Rhea" id="RHEA:67816"/>
        <dbReference type="ChEBI" id="CHEBI:15377"/>
        <dbReference type="ChEBI" id="CHEBI:30089"/>
        <dbReference type="ChEBI" id="CHEBI:137740"/>
        <dbReference type="ChEBI" id="CHEBI:173225"/>
        <dbReference type="EC" id="3.5.1.108"/>
    </reaction>
</comment>
<keyword evidence="9 12" id="KW-0862">Zinc</keyword>
<dbReference type="GO" id="GO:0016020">
    <property type="term" value="C:membrane"/>
    <property type="evidence" value="ECO:0007669"/>
    <property type="project" value="GOC"/>
</dbReference>
<dbReference type="EMBL" id="NOXU01000031">
    <property type="protein sequence ID" value="OYQ32389.1"/>
    <property type="molecule type" value="Genomic_DNA"/>
</dbReference>
<keyword evidence="8 12" id="KW-0378">Hydrolase</keyword>
<dbReference type="PANTHER" id="PTHR33694">
    <property type="entry name" value="UDP-3-O-ACYL-N-ACETYLGLUCOSAMINE DEACETYLASE 1, MITOCHONDRIAL-RELATED"/>
    <property type="match status" value="1"/>
</dbReference>
<dbReference type="SUPFAM" id="SSF54211">
    <property type="entry name" value="Ribosomal protein S5 domain 2-like"/>
    <property type="match status" value="2"/>
</dbReference>
<keyword evidence="5 12" id="KW-0444">Lipid biosynthesis</keyword>
<comment type="caution">
    <text evidence="13">The sequence shown here is derived from an EMBL/GenBank/DDBJ whole genome shotgun (WGS) entry which is preliminary data.</text>
</comment>
<evidence type="ECO:0000256" key="4">
    <source>
        <dbReference type="ARBA" id="ARBA00012745"/>
    </source>
</evidence>
<dbReference type="Gene3D" id="3.30.1700.10">
    <property type="entry name" value="lpxc deacetylase, domain 2"/>
    <property type="match status" value="1"/>
</dbReference>
<evidence type="ECO:0000256" key="1">
    <source>
        <dbReference type="ARBA" id="ARBA00001947"/>
    </source>
</evidence>
<reference evidence="13 14" key="1">
    <citation type="submission" date="2017-07" db="EMBL/GenBank/DDBJ databases">
        <title>Niveispirillum cyanobacteriorum sp. nov., isolated from cyanobacterial aggregates in a eutrophic lake.</title>
        <authorList>
            <person name="Cai H."/>
        </authorList>
    </citation>
    <scope>NUCLEOTIDE SEQUENCE [LARGE SCALE GENOMIC DNA]</scope>
    <source>
        <strain evidence="14">TH1-14</strain>
    </source>
</reference>
<evidence type="ECO:0000256" key="12">
    <source>
        <dbReference type="HAMAP-Rule" id="MF_00388"/>
    </source>
</evidence>
<organism evidence="13 14">
    <name type="scientific">Niveispirillum lacus</name>
    <dbReference type="NCBI Taxonomy" id="1981099"/>
    <lineage>
        <taxon>Bacteria</taxon>
        <taxon>Pseudomonadati</taxon>
        <taxon>Pseudomonadota</taxon>
        <taxon>Alphaproteobacteria</taxon>
        <taxon>Rhodospirillales</taxon>
        <taxon>Azospirillaceae</taxon>
        <taxon>Niveispirillum</taxon>
    </lineage>
</organism>
<comment type="function">
    <text evidence="2 12">Catalyzes the hydrolysis of UDP-3-O-myristoyl-N-acetylglucosamine to form UDP-3-O-myristoylglucosamine and acetate, the committed step in lipid A biosynthesis.</text>
</comment>
<feature type="binding site" evidence="12">
    <location>
        <position position="242"/>
    </location>
    <ligand>
        <name>Zn(2+)</name>
        <dbReference type="ChEBI" id="CHEBI:29105"/>
    </ligand>
</feature>
<dbReference type="PANTHER" id="PTHR33694:SF1">
    <property type="entry name" value="UDP-3-O-ACYL-N-ACETYLGLUCOSAMINE DEACETYLASE 1, MITOCHONDRIAL-RELATED"/>
    <property type="match status" value="1"/>
</dbReference>
<dbReference type="InterPro" id="IPR011334">
    <property type="entry name" value="UDP-acyl_GlcNac_deAcase_C"/>
</dbReference>
<evidence type="ECO:0000256" key="5">
    <source>
        <dbReference type="ARBA" id="ARBA00022516"/>
    </source>
</evidence>
<evidence type="ECO:0000256" key="6">
    <source>
        <dbReference type="ARBA" id="ARBA00022556"/>
    </source>
</evidence>
<accession>A0A255YT77</accession>
<name>A0A255YT77_9PROT</name>
<dbReference type="GO" id="GO:0103117">
    <property type="term" value="F:UDP-3-O-acyl-N-acetylglucosamine deacetylase activity"/>
    <property type="evidence" value="ECO:0007669"/>
    <property type="project" value="UniProtKB-UniRule"/>
</dbReference>
<keyword evidence="14" id="KW-1185">Reference proteome</keyword>
<evidence type="ECO:0000256" key="10">
    <source>
        <dbReference type="ARBA" id="ARBA00023098"/>
    </source>
</evidence>
<dbReference type="InterPro" id="IPR004463">
    <property type="entry name" value="UDP-acyl_GlcNac_deAcase"/>
</dbReference>
<evidence type="ECO:0000256" key="3">
    <source>
        <dbReference type="ARBA" id="ARBA00005002"/>
    </source>
</evidence>
<gene>
    <name evidence="12" type="primary">lpxC</name>
    <name evidence="13" type="ORF">CHU95_16430</name>
</gene>
<dbReference type="RefSeq" id="WP_094457425.1">
    <property type="nucleotide sequence ID" value="NZ_NOXU01000031.1"/>
</dbReference>
<keyword evidence="10 12" id="KW-0443">Lipid metabolism</keyword>
<dbReference type="HAMAP" id="MF_00388">
    <property type="entry name" value="LpxC"/>
    <property type="match status" value="1"/>
</dbReference>
<dbReference type="NCBIfam" id="TIGR00325">
    <property type="entry name" value="lpxC"/>
    <property type="match status" value="1"/>
</dbReference>
<feature type="binding site" evidence="12">
    <location>
        <position position="238"/>
    </location>
    <ligand>
        <name>Zn(2+)</name>
        <dbReference type="ChEBI" id="CHEBI:29105"/>
    </ligand>
</feature>
<dbReference type="UniPathway" id="UPA00359">
    <property type="reaction ID" value="UER00478"/>
</dbReference>
<evidence type="ECO:0000313" key="14">
    <source>
        <dbReference type="Proteomes" id="UP000216998"/>
    </source>
</evidence>
<dbReference type="InterPro" id="IPR020568">
    <property type="entry name" value="Ribosomal_Su5_D2-typ_SF"/>
</dbReference>